<evidence type="ECO:0000313" key="7">
    <source>
        <dbReference type="Proteomes" id="UP000248597"/>
    </source>
</evidence>
<proteinExistence type="predicted"/>
<dbReference type="Gene3D" id="3.30.70.270">
    <property type="match status" value="1"/>
</dbReference>
<sequence>METLEESKPAVDAVDREIARGVRGLRFSAPVESLYLDEYLRVRARMVPLWAMLGTAFYLFAIWGDLTMMSDVAPTLVALRLGVFVPYAGFVVFAMRRWPSATSYDLLALGVGVIGLALPMTALVGSASAHLFVYQTGSVGTLAFFAIVLRPRFRTILTGLAAMVAIQLATTALNGRFDPVTYSGIVTFYLTLGSFLALAAYFAERVDRLNFLNRLRGQALQGELVRLSRRDPMTGLYNRYMLLRTRDELWAPGGADRSLSAVMIDIDNFKLYNDIYGHIDGDACIRRVADTVREQVGARGRVFRYGGEEMLVLMPDAALDEARGVAESIHKAIGGLHIAHRGLSPDGRLTASIGVASAQPAQETLEGLLRRADAALYAAKRAGRNRVHVAASTAGDSEQRGSDARVTTAC</sequence>
<dbReference type="Proteomes" id="UP000248597">
    <property type="component" value="Unassembled WGS sequence"/>
</dbReference>
<dbReference type="GO" id="GO:0052621">
    <property type="term" value="F:diguanylate cyclase activity"/>
    <property type="evidence" value="ECO:0007669"/>
    <property type="project" value="UniProtKB-EC"/>
</dbReference>
<keyword evidence="4" id="KW-1133">Transmembrane helix</keyword>
<dbReference type="InterPro" id="IPR000160">
    <property type="entry name" value="GGDEF_dom"/>
</dbReference>
<comment type="caution">
    <text evidence="6">The sequence shown here is derived from an EMBL/GenBank/DDBJ whole genome shotgun (WGS) entry which is preliminary data.</text>
</comment>
<dbReference type="Pfam" id="PF00990">
    <property type="entry name" value="GGDEF"/>
    <property type="match status" value="1"/>
</dbReference>
<keyword evidence="4" id="KW-0472">Membrane</keyword>
<dbReference type="CDD" id="cd01949">
    <property type="entry name" value="GGDEF"/>
    <property type="match status" value="1"/>
</dbReference>
<dbReference type="PROSITE" id="PS50887">
    <property type="entry name" value="GGDEF"/>
    <property type="match status" value="1"/>
</dbReference>
<evidence type="ECO:0000259" key="5">
    <source>
        <dbReference type="PROSITE" id="PS50887"/>
    </source>
</evidence>
<feature type="transmembrane region" description="Helical" evidence="4">
    <location>
        <begin position="180"/>
        <end position="203"/>
    </location>
</feature>
<dbReference type="GO" id="GO:0043709">
    <property type="term" value="P:cell adhesion involved in single-species biofilm formation"/>
    <property type="evidence" value="ECO:0007669"/>
    <property type="project" value="TreeGrafter"/>
</dbReference>
<dbReference type="GO" id="GO:1902201">
    <property type="term" value="P:negative regulation of bacterial-type flagellum-dependent cell motility"/>
    <property type="evidence" value="ECO:0007669"/>
    <property type="project" value="TreeGrafter"/>
</dbReference>
<feature type="domain" description="GGDEF" evidence="5">
    <location>
        <begin position="257"/>
        <end position="392"/>
    </location>
</feature>
<organism evidence="6 7">
    <name type="scientific">Sphingopyxis macrogoltabida</name>
    <name type="common">Sphingomonas macrogoltabidus</name>
    <dbReference type="NCBI Taxonomy" id="33050"/>
    <lineage>
        <taxon>Bacteria</taxon>
        <taxon>Pseudomonadati</taxon>
        <taxon>Pseudomonadota</taxon>
        <taxon>Alphaproteobacteria</taxon>
        <taxon>Sphingomonadales</taxon>
        <taxon>Sphingomonadaceae</taxon>
        <taxon>Sphingopyxis</taxon>
    </lineage>
</organism>
<evidence type="ECO:0000256" key="3">
    <source>
        <dbReference type="SAM" id="MobiDB-lite"/>
    </source>
</evidence>
<accession>A0A2W5NCS1</accession>
<dbReference type="FunFam" id="3.30.70.270:FF:000001">
    <property type="entry name" value="Diguanylate cyclase domain protein"/>
    <property type="match status" value="1"/>
</dbReference>
<feature type="region of interest" description="Disordered" evidence="3">
    <location>
        <begin position="391"/>
        <end position="410"/>
    </location>
</feature>
<evidence type="ECO:0000256" key="4">
    <source>
        <dbReference type="SAM" id="Phobius"/>
    </source>
</evidence>
<dbReference type="GO" id="GO:0005886">
    <property type="term" value="C:plasma membrane"/>
    <property type="evidence" value="ECO:0007669"/>
    <property type="project" value="TreeGrafter"/>
</dbReference>
<feature type="transmembrane region" description="Helical" evidence="4">
    <location>
        <begin position="106"/>
        <end position="125"/>
    </location>
</feature>
<dbReference type="EMBL" id="QFPJ01000003">
    <property type="protein sequence ID" value="PZQ24120.1"/>
    <property type="molecule type" value="Genomic_DNA"/>
</dbReference>
<dbReference type="AlphaFoldDB" id="A0A2W5NCS1"/>
<evidence type="ECO:0000313" key="6">
    <source>
        <dbReference type="EMBL" id="PZQ24120.1"/>
    </source>
</evidence>
<feature type="transmembrane region" description="Helical" evidence="4">
    <location>
        <begin position="47"/>
        <end position="66"/>
    </location>
</feature>
<evidence type="ECO:0000256" key="1">
    <source>
        <dbReference type="ARBA" id="ARBA00012528"/>
    </source>
</evidence>
<dbReference type="PANTHER" id="PTHR45138:SF9">
    <property type="entry name" value="DIGUANYLATE CYCLASE DGCM-RELATED"/>
    <property type="match status" value="1"/>
</dbReference>
<keyword evidence="4" id="KW-0812">Transmembrane</keyword>
<protein>
    <recommendedName>
        <fullName evidence="1">diguanylate cyclase</fullName>
        <ecNumber evidence="1">2.7.7.65</ecNumber>
    </recommendedName>
</protein>
<feature type="transmembrane region" description="Helical" evidence="4">
    <location>
        <begin position="72"/>
        <end position="94"/>
    </location>
</feature>
<dbReference type="SMART" id="SM00267">
    <property type="entry name" value="GGDEF"/>
    <property type="match status" value="1"/>
</dbReference>
<reference evidence="6 7" key="1">
    <citation type="submission" date="2017-08" db="EMBL/GenBank/DDBJ databases">
        <title>Infants hospitalized years apart are colonized by the same room-sourced microbial strains.</title>
        <authorList>
            <person name="Brooks B."/>
            <person name="Olm M.R."/>
            <person name="Firek B.A."/>
            <person name="Baker R."/>
            <person name="Thomas B.C."/>
            <person name="Morowitz M.J."/>
            <person name="Banfield J.F."/>
        </authorList>
    </citation>
    <scope>NUCLEOTIDE SEQUENCE [LARGE SCALE GENOMIC DNA]</scope>
    <source>
        <strain evidence="6">S2_005_003_R2_47</strain>
    </source>
</reference>
<feature type="transmembrane region" description="Helical" evidence="4">
    <location>
        <begin position="156"/>
        <end position="174"/>
    </location>
</feature>
<dbReference type="SUPFAM" id="SSF55073">
    <property type="entry name" value="Nucleotide cyclase"/>
    <property type="match status" value="1"/>
</dbReference>
<dbReference type="NCBIfam" id="TIGR00254">
    <property type="entry name" value="GGDEF"/>
    <property type="match status" value="1"/>
</dbReference>
<name>A0A2W5NCS1_SPHMC</name>
<dbReference type="EC" id="2.7.7.65" evidence="1"/>
<dbReference type="InterPro" id="IPR029787">
    <property type="entry name" value="Nucleotide_cyclase"/>
</dbReference>
<evidence type="ECO:0000256" key="2">
    <source>
        <dbReference type="ARBA" id="ARBA00034247"/>
    </source>
</evidence>
<dbReference type="InterPro" id="IPR043128">
    <property type="entry name" value="Rev_trsase/Diguanyl_cyclase"/>
</dbReference>
<feature type="transmembrane region" description="Helical" evidence="4">
    <location>
        <begin position="131"/>
        <end position="149"/>
    </location>
</feature>
<comment type="catalytic activity">
    <reaction evidence="2">
        <text>2 GTP = 3',3'-c-di-GMP + 2 diphosphate</text>
        <dbReference type="Rhea" id="RHEA:24898"/>
        <dbReference type="ChEBI" id="CHEBI:33019"/>
        <dbReference type="ChEBI" id="CHEBI:37565"/>
        <dbReference type="ChEBI" id="CHEBI:58805"/>
        <dbReference type="EC" id="2.7.7.65"/>
    </reaction>
</comment>
<gene>
    <name evidence="6" type="ORF">DI569_01620</name>
</gene>
<dbReference type="InterPro" id="IPR050469">
    <property type="entry name" value="Diguanylate_Cyclase"/>
</dbReference>
<dbReference type="PANTHER" id="PTHR45138">
    <property type="entry name" value="REGULATORY COMPONENTS OF SENSORY TRANSDUCTION SYSTEM"/>
    <property type="match status" value="1"/>
</dbReference>